<keyword evidence="8 11" id="KW-0863">Zinc-finger</keyword>
<dbReference type="FunFam" id="3.30.40.10:FF:000019">
    <property type="entry name" value="RBR-type E3 ubiquitin transferase"/>
    <property type="match status" value="1"/>
</dbReference>
<feature type="compositionally biased region" description="Polar residues" evidence="12">
    <location>
        <begin position="612"/>
        <end position="621"/>
    </location>
</feature>
<dbReference type="InterPro" id="IPR002867">
    <property type="entry name" value="IBR_dom"/>
</dbReference>
<keyword evidence="9" id="KW-0833">Ubl conjugation pathway</keyword>
<dbReference type="Gene3D" id="1.20.120.1750">
    <property type="match status" value="1"/>
</dbReference>
<dbReference type="SMART" id="SM00647">
    <property type="entry name" value="IBR"/>
    <property type="match status" value="2"/>
</dbReference>
<keyword evidence="16" id="KW-1185">Reference proteome</keyword>
<evidence type="ECO:0000256" key="9">
    <source>
        <dbReference type="ARBA" id="ARBA00022786"/>
    </source>
</evidence>
<feature type="compositionally biased region" description="Acidic residues" evidence="12">
    <location>
        <begin position="9"/>
        <end position="51"/>
    </location>
</feature>
<dbReference type="GO" id="GO:0016567">
    <property type="term" value="P:protein ubiquitination"/>
    <property type="evidence" value="ECO:0007669"/>
    <property type="project" value="InterPro"/>
</dbReference>
<evidence type="ECO:0000259" key="14">
    <source>
        <dbReference type="PROSITE" id="PS51873"/>
    </source>
</evidence>
<feature type="region of interest" description="Disordered" evidence="12">
    <location>
        <begin position="579"/>
        <end position="623"/>
    </location>
</feature>
<dbReference type="Pfam" id="PF22191">
    <property type="entry name" value="IBR_1"/>
    <property type="match status" value="1"/>
</dbReference>
<evidence type="ECO:0000259" key="13">
    <source>
        <dbReference type="PROSITE" id="PS50089"/>
    </source>
</evidence>
<feature type="compositionally biased region" description="Low complexity" evidence="12">
    <location>
        <begin position="482"/>
        <end position="492"/>
    </location>
</feature>
<dbReference type="AlphaFoldDB" id="A0A830HMB0"/>
<feature type="region of interest" description="Disordered" evidence="12">
    <location>
        <begin position="1"/>
        <end position="51"/>
    </location>
</feature>
<dbReference type="EMBL" id="BNJQ01000019">
    <property type="protein sequence ID" value="GHP08012.1"/>
    <property type="molecule type" value="Genomic_DNA"/>
</dbReference>
<evidence type="ECO:0000256" key="12">
    <source>
        <dbReference type="SAM" id="MobiDB-lite"/>
    </source>
</evidence>
<protein>
    <recommendedName>
        <fullName evidence="4">RBR-type E3 ubiquitin transferase</fullName>
        <ecNumber evidence="4">2.3.2.31</ecNumber>
    </recommendedName>
</protein>
<evidence type="ECO:0000256" key="3">
    <source>
        <dbReference type="ARBA" id="ARBA00005884"/>
    </source>
</evidence>
<evidence type="ECO:0000256" key="1">
    <source>
        <dbReference type="ARBA" id="ARBA00001798"/>
    </source>
</evidence>
<dbReference type="PROSITE" id="PS51873">
    <property type="entry name" value="TRIAD"/>
    <property type="match status" value="1"/>
</dbReference>
<dbReference type="Pfam" id="PF00097">
    <property type="entry name" value="zf-C3HC4"/>
    <property type="match status" value="1"/>
</dbReference>
<evidence type="ECO:0000256" key="11">
    <source>
        <dbReference type="PROSITE-ProRule" id="PRU00175"/>
    </source>
</evidence>
<proteinExistence type="inferred from homology"/>
<feature type="compositionally biased region" description="Basic and acidic residues" evidence="12">
    <location>
        <begin position="472"/>
        <end position="481"/>
    </location>
</feature>
<accession>A0A830HMB0</accession>
<organism evidence="15 16">
    <name type="scientific">Pycnococcus provasolii</name>
    <dbReference type="NCBI Taxonomy" id="41880"/>
    <lineage>
        <taxon>Eukaryota</taxon>
        <taxon>Viridiplantae</taxon>
        <taxon>Chlorophyta</taxon>
        <taxon>Pseudoscourfieldiophyceae</taxon>
        <taxon>Pseudoscourfieldiales</taxon>
        <taxon>Pycnococcaceae</taxon>
        <taxon>Pycnococcus</taxon>
    </lineage>
</organism>
<comment type="caution">
    <text evidence="15">The sequence shown here is derived from an EMBL/GenBank/DDBJ whole genome shotgun (WGS) entry which is preliminary data.</text>
</comment>
<keyword evidence="7" id="KW-0677">Repeat</keyword>
<evidence type="ECO:0000256" key="10">
    <source>
        <dbReference type="ARBA" id="ARBA00022833"/>
    </source>
</evidence>
<evidence type="ECO:0000256" key="5">
    <source>
        <dbReference type="ARBA" id="ARBA00022679"/>
    </source>
</evidence>
<feature type="compositionally biased region" description="Acidic residues" evidence="12">
    <location>
        <begin position="580"/>
        <end position="599"/>
    </location>
</feature>
<evidence type="ECO:0000256" key="7">
    <source>
        <dbReference type="ARBA" id="ARBA00022737"/>
    </source>
</evidence>
<evidence type="ECO:0000256" key="2">
    <source>
        <dbReference type="ARBA" id="ARBA00003976"/>
    </source>
</evidence>
<evidence type="ECO:0000313" key="16">
    <source>
        <dbReference type="Proteomes" id="UP000660262"/>
    </source>
</evidence>
<dbReference type="GO" id="GO:0008270">
    <property type="term" value="F:zinc ion binding"/>
    <property type="evidence" value="ECO:0007669"/>
    <property type="project" value="UniProtKB-KW"/>
</dbReference>
<dbReference type="GO" id="GO:0061630">
    <property type="term" value="F:ubiquitin protein ligase activity"/>
    <property type="evidence" value="ECO:0007669"/>
    <property type="project" value="UniProtKB-EC"/>
</dbReference>
<dbReference type="CDD" id="cd20346">
    <property type="entry name" value="BRcat_RBR_ANKIB1"/>
    <property type="match status" value="1"/>
</dbReference>
<comment type="similarity">
    <text evidence="3">Belongs to the RBR family. Ariadne subfamily.</text>
</comment>
<dbReference type="PROSITE" id="PS00518">
    <property type="entry name" value="ZF_RING_1"/>
    <property type="match status" value="1"/>
</dbReference>
<evidence type="ECO:0000256" key="6">
    <source>
        <dbReference type="ARBA" id="ARBA00022723"/>
    </source>
</evidence>
<feature type="domain" description="RING-type" evidence="14">
    <location>
        <begin position="146"/>
        <end position="413"/>
    </location>
</feature>
<evidence type="ECO:0000256" key="4">
    <source>
        <dbReference type="ARBA" id="ARBA00012251"/>
    </source>
</evidence>
<keyword evidence="5" id="KW-0808">Transferase</keyword>
<feature type="domain" description="RING-type" evidence="13">
    <location>
        <begin position="150"/>
        <end position="198"/>
    </location>
</feature>
<dbReference type="Pfam" id="PF01485">
    <property type="entry name" value="IBR"/>
    <property type="match status" value="1"/>
</dbReference>
<dbReference type="PROSITE" id="PS50089">
    <property type="entry name" value="ZF_RING_2"/>
    <property type="match status" value="1"/>
</dbReference>
<name>A0A830HMB0_9CHLO</name>
<dbReference type="EC" id="2.3.2.31" evidence="4"/>
<dbReference type="PANTHER" id="PTHR11685">
    <property type="entry name" value="RBR FAMILY RING FINGER AND IBR DOMAIN-CONTAINING"/>
    <property type="match status" value="1"/>
</dbReference>
<dbReference type="InterPro" id="IPR017907">
    <property type="entry name" value="Znf_RING_CS"/>
</dbReference>
<keyword evidence="10" id="KW-0862">Zinc</keyword>
<dbReference type="Gene3D" id="3.30.40.10">
    <property type="entry name" value="Zinc/RING finger domain, C3HC4 (zinc finger)"/>
    <property type="match status" value="1"/>
</dbReference>
<dbReference type="InterPro" id="IPR013083">
    <property type="entry name" value="Znf_RING/FYVE/PHD"/>
</dbReference>
<dbReference type="InterPro" id="IPR044066">
    <property type="entry name" value="TRIAD_supradom"/>
</dbReference>
<evidence type="ECO:0000256" key="8">
    <source>
        <dbReference type="ARBA" id="ARBA00022771"/>
    </source>
</evidence>
<sequence>MADMMGELSDIDGVLDDIDDSYCSDVENDSEYYGDSDLDGLDDDDDDDDDIDADVTLEAASSSEAPFSVFTFQDVNSQQKQSVDLLSAVLGVQPGEAFALLRSHKWDTNRVHDEWFADENAVRSRVGLVHEEGNTPSASDEEQTAFSCCCAICFDEFNDEKQTAAASCGHRFCITCWKGYIHESVYNDGLGCLNLRCPDPSCGALVDADMVKRLAGDAKETTETLKRYESFMVRSYVEEGRHMKWCPGPGCNRAVVYNALRTGSGITELERSSSAFSAAVSISSTATDASEPTAPVSPETPNADGPIQRGLDVICDCDHAWCFACGEEAHRPVDCGTVRSWLYKNSAESENTNWILANSKPCPKCKRPIEKNQGCMHMVCGPPCKHEFCWLCLAPWSEHGERTGGFYTCNTYNSLKKEGKLDDSLKRRDAARQSLERYTHYYERWMAHEQAKRAAIVLLQRFMGNGAESSESSERKAEKRAAGGQSSNSGSSSEIITLQRLGEVQKTSSGQLKFITDATLQIIHCRRVLKWTYAHGYYRWQKKKEVALKNLFEHFQGEAEACLEKLHFWVEEKIKQFVHDDDDGDDENVNDDGDDDDDGNNNGDSNDRSADASESPQSPSKKLNFAEYRSMLTGLTAVTKGYFERLVAELEGGLEGISARYSASPSTM</sequence>
<dbReference type="InterPro" id="IPR001841">
    <property type="entry name" value="Znf_RING"/>
</dbReference>
<keyword evidence="6" id="KW-0479">Metal-binding</keyword>
<dbReference type="CDD" id="cd22583">
    <property type="entry name" value="Rcat_RBR_ARI7-like"/>
    <property type="match status" value="1"/>
</dbReference>
<comment type="catalytic activity">
    <reaction evidence="1">
        <text>[E2 ubiquitin-conjugating enzyme]-S-ubiquitinyl-L-cysteine + [acceptor protein]-L-lysine = [E2 ubiquitin-conjugating enzyme]-L-cysteine + [acceptor protein]-N(6)-ubiquitinyl-L-lysine.</text>
        <dbReference type="EC" id="2.3.2.31"/>
    </reaction>
</comment>
<reference evidence="15" key="1">
    <citation type="submission" date="2020-10" db="EMBL/GenBank/DDBJ databases">
        <title>Unveiling of a novel bifunctional photoreceptor, Dualchrome1, isolated from a cosmopolitan green alga.</title>
        <authorList>
            <person name="Suzuki S."/>
            <person name="Kawachi M."/>
        </authorList>
    </citation>
    <scope>NUCLEOTIDE SEQUENCE</scope>
    <source>
        <strain evidence="15">NIES 2893</strain>
    </source>
</reference>
<dbReference type="InterPro" id="IPR031127">
    <property type="entry name" value="E3_UB_ligase_RBR"/>
</dbReference>
<gene>
    <name evidence="15" type="ORF">PPROV_000675400</name>
</gene>
<dbReference type="OrthoDB" id="10009520at2759"/>
<comment type="function">
    <text evidence="2">Might act as an E3 ubiquitin-protein ligase, or as part of E3 complex, which accepts ubiquitin from specific E2 ubiquitin-conjugating enzymes and then transfers it to substrates.</text>
</comment>
<evidence type="ECO:0000313" key="15">
    <source>
        <dbReference type="EMBL" id="GHP08012.1"/>
    </source>
</evidence>
<dbReference type="InterPro" id="IPR018957">
    <property type="entry name" value="Znf_C3HC4_RING-type"/>
</dbReference>
<feature type="region of interest" description="Disordered" evidence="12">
    <location>
        <begin position="469"/>
        <end position="492"/>
    </location>
</feature>
<dbReference type="Proteomes" id="UP000660262">
    <property type="component" value="Unassembled WGS sequence"/>
</dbReference>
<dbReference type="SUPFAM" id="SSF57850">
    <property type="entry name" value="RING/U-box"/>
    <property type="match status" value="2"/>
</dbReference>